<dbReference type="SUPFAM" id="SSF50129">
    <property type="entry name" value="GroES-like"/>
    <property type="match status" value="1"/>
</dbReference>
<dbReference type="CDD" id="cd05289">
    <property type="entry name" value="MDR_like_2"/>
    <property type="match status" value="1"/>
</dbReference>
<evidence type="ECO:0000313" key="3">
    <source>
        <dbReference type="Proteomes" id="UP000664109"/>
    </source>
</evidence>
<evidence type="ECO:0000313" key="2">
    <source>
        <dbReference type="EMBL" id="MBM9623423.1"/>
    </source>
</evidence>
<dbReference type="InterPro" id="IPR036291">
    <property type="entry name" value="NAD(P)-bd_dom_sf"/>
</dbReference>
<dbReference type="PROSITE" id="PS01162">
    <property type="entry name" value="QOR_ZETA_CRYSTAL"/>
    <property type="match status" value="1"/>
</dbReference>
<protein>
    <submittedName>
        <fullName evidence="2">NADP-dependent oxidoreductase</fullName>
    </submittedName>
</protein>
<dbReference type="Gene3D" id="3.90.180.10">
    <property type="entry name" value="Medium-chain alcohol dehydrogenases, catalytic domain"/>
    <property type="match status" value="1"/>
</dbReference>
<reference evidence="2 3" key="1">
    <citation type="journal article" date="2016" name="Arch. Microbiol.">
        <title>Streptomyces zhihengii sp. nov., isolated from rhizospheric soil of Psammosilene tunicoides.</title>
        <authorList>
            <person name="Huang M.J."/>
            <person name="Fei J.J."/>
            <person name="Salam N."/>
            <person name="Kim C.J."/>
            <person name="Hozzein W.N."/>
            <person name="Xiao M."/>
            <person name="Huang H.Q."/>
            <person name="Li W.J."/>
        </authorList>
    </citation>
    <scope>NUCLEOTIDE SEQUENCE [LARGE SCALE GENOMIC DNA]</scope>
    <source>
        <strain evidence="2 3">YIM T102</strain>
    </source>
</reference>
<dbReference type="Pfam" id="PF08240">
    <property type="entry name" value="ADH_N"/>
    <property type="match status" value="1"/>
</dbReference>
<dbReference type="InterPro" id="IPR002364">
    <property type="entry name" value="Quin_OxRdtase/zeta-crystal_CS"/>
</dbReference>
<dbReference type="SUPFAM" id="SSF51735">
    <property type="entry name" value="NAD(P)-binding Rossmann-fold domains"/>
    <property type="match status" value="1"/>
</dbReference>
<dbReference type="PANTHER" id="PTHR44013:SF1">
    <property type="entry name" value="ZINC-TYPE ALCOHOL DEHYDROGENASE-LIKE PROTEIN C16A3.02C"/>
    <property type="match status" value="1"/>
</dbReference>
<comment type="caution">
    <text evidence="2">The sequence shown here is derived from an EMBL/GenBank/DDBJ whole genome shotgun (WGS) entry which is preliminary data.</text>
</comment>
<evidence type="ECO:0000259" key="1">
    <source>
        <dbReference type="SMART" id="SM00829"/>
    </source>
</evidence>
<dbReference type="InterPro" id="IPR020843">
    <property type="entry name" value="ER"/>
</dbReference>
<dbReference type="Pfam" id="PF13602">
    <property type="entry name" value="ADH_zinc_N_2"/>
    <property type="match status" value="1"/>
</dbReference>
<accession>A0ABS2V165</accession>
<dbReference type="Gene3D" id="3.40.50.720">
    <property type="entry name" value="NAD(P)-binding Rossmann-like Domain"/>
    <property type="match status" value="1"/>
</dbReference>
<name>A0ABS2V165_9ACTN</name>
<proteinExistence type="predicted"/>
<dbReference type="InterPro" id="IPR011032">
    <property type="entry name" value="GroES-like_sf"/>
</dbReference>
<feature type="domain" description="Enoyl reductase (ER)" evidence="1">
    <location>
        <begin position="13"/>
        <end position="308"/>
    </location>
</feature>
<dbReference type="PANTHER" id="PTHR44013">
    <property type="entry name" value="ZINC-TYPE ALCOHOL DEHYDROGENASE-LIKE PROTEIN C16A3.02C"/>
    <property type="match status" value="1"/>
</dbReference>
<dbReference type="RefSeq" id="WP_205377559.1">
    <property type="nucleotide sequence ID" value="NZ_JAFEJA010000002.1"/>
</dbReference>
<gene>
    <name evidence="2" type="ORF">JE024_33030</name>
</gene>
<dbReference type="SMART" id="SM00829">
    <property type="entry name" value="PKS_ER"/>
    <property type="match status" value="1"/>
</dbReference>
<keyword evidence="3" id="KW-1185">Reference proteome</keyword>
<dbReference type="InterPro" id="IPR052733">
    <property type="entry name" value="Chloroplast_QOR"/>
</dbReference>
<dbReference type="InterPro" id="IPR013154">
    <property type="entry name" value="ADH-like_N"/>
</dbReference>
<organism evidence="2 3">
    <name type="scientific">Streptomyces zhihengii</name>
    <dbReference type="NCBI Taxonomy" id="1818004"/>
    <lineage>
        <taxon>Bacteria</taxon>
        <taxon>Bacillati</taxon>
        <taxon>Actinomycetota</taxon>
        <taxon>Actinomycetes</taxon>
        <taxon>Kitasatosporales</taxon>
        <taxon>Streptomycetaceae</taxon>
        <taxon>Streptomyces</taxon>
    </lineage>
</organism>
<dbReference type="EMBL" id="JAFEJA010000002">
    <property type="protein sequence ID" value="MBM9623423.1"/>
    <property type="molecule type" value="Genomic_DNA"/>
</dbReference>
<sequence length="310" mass="31367">MPMMNTARIHEYGDTSVIRFEAVPRPQPAFGEVLVHVAATSFNPTEAALRAGRLLEFFPAHLPYTLGWDVAGTVADACRGTEGFAVGDRVIGRLDSGGAAAEYVCAPAAGLVAASASVPLATAAALPVAGLAAWQAVFEHGQVAAGQRVLVNGAGGGVGGFVTQLAKLAGAEVIATASPRSTEAVLRQGADHVIDYTAGPVGAALHGQVDALLNLVPLSPPEAAAVAALVRPGGRIVSIATPIEAAADAGVNAIHMVAHNDVTHLARLVALVDAAALTIDISASRPLADLADVHRLSTSGRIRGKVVIIP</sequence>
<dbReference type="Proteomes" id="UP000664109">
    <property type="component" value="Unassembled WGS sequence"/>
</dbReference>